<feature type="compositionally biased region" description="Basic and acidic residues" evidence="1">
    <location>
        <begin position="502"/>
        <end position="511"/>
    </location>
</feature>
<feature type="compositionally biased region" description="Basic and acidic residues" evidence="1">
    <location>
        <begin position="541"/>
        <end position="553"/>
    </location>
</feature>
<sequence length="718" mass="79985">MPQGAANGAKNILQRAQLESAEHGIGPAGILRGVASRLRPILDNIIVTHAPRVQSSSQLNMGLDRLEYYRVWHLGFGQSWCAQFESAEHGIGPVRILRGVASRLRPILDNIIVTHAPRWNIMECGLHSSADPFCVGSVLYDEHVRIIPEKKQRSNCNNHHAVNETNAKRKDVDSTGIVACARHGCFYRHSVVGFKLGEKQVNIDYAISEVFRQLPPAIKQFLCMISHASGYYTGWSKDNISSTAVGKFHLGAHVLECFWEFSLNFMEGAGQVDGEILEILWASLDKVVGSTRSMSRAHRQGVLDDYMNDSNWKKIVGSGWHPFPSEISHLAVRVNLNLRVPGKQFFDPALRVIEKIDQADDGLASTLEAFYQLSLRVGDDLIASWEQEERDALGPGGIGRKIYKAEKEDGASLSETDTSIQTDLVPRCIEWLVLQFAVPKTHQLDSSTAAAHDPGLAEMCLRLTETEKKKTGQLSGSIKILTEGLNVEQAQSLPGERQTAAQKRDVIGKRDHLQKRVTTFNKSMTLFMHKHQPDESDDEHEDGHHNGESGSEDHSEDDDPIPERDVEETEDDDSEGTTALAESMRLSLPSNTKQSPANSVLISLRKQEAALREGQINDSLRKLRLALGDKAWMLRNTVRDAPGGKEKLRAWSGVKTKDKEGRRHVKQYTQASAALRRMGMGAQWKPITKVAIIFYQRKYYYPPMLQNSAQTPADFGGP</sequence>
<feature type="compositionally biased region" description="Acidic residues" evidence="1">
    <location>
        <begin position="554"/>
        <end position="575"/>
    </location>
</feature>
<dbReference type="EMBL" id="JARJCW010000032">
    <property type="protein sequence ID" value="KAJ7208950.1"/>
    <property type="molecule type" value="Genomic_DNA"/>
</dbReference>
<name>A0AAD6VCE5_9AGAR</name>
<comment type="caution">
    <text evidence="2">The sequence shown here is derived from an EMBL/GenBank/DDBJ whole genome shotgun (WGS) entry which is preliminary data.</text>
</comment>
<evidence type="ECO:0000256" key="1">
    <source>
        <dbReference type="SAM" id="MobiDB-lite"/>
    </source>
</evidence>
<evidence type="ECO:0000313" key="3">
    <source>
        <dbReference type="Proteomes" id="UP001219525"/>
    </source>
</evidence>
<feature type="region of interest" description="Disordered" evidence="1">
    <location>
        <begin position="531"/>
        <end position="577"/>
    </location>
</feature>
<organism evidence="2 3">
    <name type="scientific">Mycena pura</name>
    <dbReference type="NCBI Taxonomy" id="153505"/>
    <lineage>
        <taxon>Eukaryota</taxon>
        <taxon>Fungi</taxon>
        <taxon>Dikarya</taxon>
        <taxon>Basidiomycota</taxon>
        <taxon>Agaricomycotina</taxon>
        <taxon>Agaricomycetes</taxon>
        <taxon>Agaricomycetidae</taxon>
        <taxon>Agaricales</taxon>
        <taxon>Marasmiineae</taxon>
        <taxon>Mycenaceae</taxon>
        <taxon>Mycena</taxon>
    </lineage>
</organism>
<dbReference type="Proteomes" id="UP001219525">
    <property type="component" value="Unassembled WGS sequence"/>
</dbReference>
<proteinExistence type="predicted"/>
<evidence type="ECO:0000313" key="2">
    <source>
        <dbReference type="EMBL" id="KAJ7208950.1"/>
    </source>
</evidence>
<dbReference type="Pfam" id="PF18758">
    <property type="entry name" value="KDZ"/>
    <property type="match status" value="1"/>
</dbReference>
<feature type="region of interest" description="Disordered" evidence="1">
    <location>
        <begin position="491"/>
        <end position="514"/>
    </location>
</feature>
<reference evidence="2" key="1">
    <citation type="submission" date="2023-03" db="EMBL/GenBank/DDBJ databases">
        <title>Massive genome expansion in bonnet fungi (Mycena s.s.) driven by repeated elements and novel gene families across ecological guilds.</title>
        <authorList>
            <consortium name="Lawrence Berkeley National Laboratory"/>
            <person name="Harder C.B."/>
            <person name="Miyauchi S."/>
            <person name="Viragh M."/>
            <person name="Kuo A."/>
            <person name="Thoen E."/>
            <person name="Andreopoulos B."/>
            <person name="Lu D."/>
            <person name="Skrede I."/>
            <person name="Drula E."/>
            <person name="Henrissat B."/>
            <person name="Morin E."/>
            <person name="Kohler A."/>
            <person name="Barry K."/>
            <person name="LaButti K."/>
            <person name="Morin E."/>
            <person name="Salamov A."/>
            <person name="Lipzen A."/>
            <person name="Mereny Z."/>
            <person name="Hegedus B."/>
            <person name="Baldrian P."/>
            <person name="Stursova M."/>
            <person name="Weitz H."/>
            <person name="Taylor A."/>
            <person name="Grigoriev I.V."/>
            <person name="Nagy L.G."/>
            <person name="Martin F."/>
            <person name="Kauserud H."/>
        </authorList>
    </citation>
    <scope>NUCLEOTIDE SEQUENCE</scope>
    <source>
        <strain evidence="2">9144</strain>
    </source>
</reference>
<keyword evidence="3" id="KW-1185">Reference proteome</keyword>
<accession>A0AAD6VCE5</accession>
<protein>
    <submittedName>
        <fullName evidence="2">Uncharacterized protein</fullName>
    </submittedName>
</protein>
<dbReference type="InterPro" id="IPR040521">
    <property type="entry name" value="KDZ"/>
</dbReference>
<gene>
    <name evidence="2" type="ORF">GGX14DRAFT_395577</name>
</gene>
<dbReference type="AlphaFoldDB" id="A0AAD6VCE5"/>